<comment type="subcellular location">
    <subcellularLocation>
        <location evidence="1">Membrane</location>
    </subcellularLocation>
</comment>
<dbReference type="GO" id="GO:0005886">
    <property type="term" value="C:plasma membrane"/>
    <property type="evidence" value="ECO:0007669"/>
    <property type="project" value="TreeGrafter"/>
</dbReference>
<keyword evidence="2" id="KW-0812">Transmembrane</keyword>
<proteinExistence type="predicted"/>
<dbReference type="GO" id="GO:0004016">
    <property type="term" value="F:adenylate cyclase activity"/>
    <property type="evidence" value="ECO:0007669"/>
    <property type="project" value="TreeGrafter"/>
</dbReference>
<dbReference type="InterPro" id="IPR029787">
    <property type="entry name" value="Nucleotide_cyclase"/>
</dbReference>
<reference evidence="9 10" key="1">
    <citation type="journal article" date="2016" name="Nat. Commun.">
        <title>Extremotolerant tardigrade genome and improved radiotolerance of human cultured cells by tardigrade-unique protein.</title>
        <authorList>
            <person name="Hashimoto T."/>
            <person name="Horikawa D.D."/>
            <person name="Saito Y."/>
            <person name="Kuwahara H."/>
            <person name="Kozuka-Hata H."/>
            <person name="Shin-I T."/>
            <person name="Minakuchi Y."/>
            <person name="Ohishi K."/>
            <person name="Motoyama A."/>
            <person name="Aizu T."/>
            <person name="Enomoto A."/>
            <person name="Kondo K."/>
            <person name="Tanaka S."/>
            <person name="Hara Y."/>
            <person name="Koshikawa S."/>
            <person name="Sagara H."/>
            <person name="Miura T."/>
            <person name="Yokobori S."/>
            <person name="Miyagawa K."/>
            <person name="Suzuki Y."/>
            <person name="Kubo T."/>
            <person name="Oyama M."/>
            <person name="Kohara Y."/>
            <person name="Fujiyama A."/>
            <person name="Arakawa K."/>
            <person name="Katayama T."/>
            <person name="Toyoda A."/>
            <person name="Kunieda T."/>
        </authorList>
    </citation>
    <scope>NUCLEOTIDE SEQUENCE [LARGE SCALE GENOMIC DNA]</scope>
    <source>
        <strain evidence="9 10">YOKOZUNA-1</strain>
    </source>
</reference>
<keyword evidence="6" id="KW-0325">Glycoprotein</keyword>
<dbReference type="AlphaFoldDB" id="A0A1D1VVP8"/>
<evidence type="ECO:0000313" key="10">
    <source>
        <dbReference type="Proteomes" id="UP000186922"/>
    </source>
</evidence>
<keyword evidence="4" id="KW-1133">Transmembrane helix</keyword>
<evidence type="ECO:0000259" key="8">
    <source>
        <dbReference type="Pfam" id="PF00211"/>
    </source>
</evidence>
<name>A0A1D1VVP8_RAMVA</name>
<evidence type="ECO:0000256" key="5">
    <source>
        <dbReference type="ARBA" id="ARBA00023136"/>
    </source>
</evidence>
<dbReference type="Pfam" id="PF00211">
    <property type="entry name" value="Guanylate_cyc"/>
    <property type="match status" value="1"/>
</dbReference>
<dbReference type="GO" id="GO:0001653">
    <property type="term" value="F:peptide receptor activity"/>
    <property type="evidence" value="ECO:0007669"/>
    <property type="project" value="TreeGrafter"/>
</dbReference>
<dbReference type="InterPro" id="IPR001054">
    <property type="entry name" value="A/G_cyclase"/>
</dbReference>
<dbReference type="GO" id="GO:0007168">
    <property type="term" value="P:receptor guanylyl cyclase signaling pathway"/>
    <property type="evidence" value="ECO:0007669"/>
    <property type="project" value="TreeGrafter"/>
</dbReference>
<dbReference type="STRING" id="947166.A0A1D1VVP8"/>
<evidence type="ECO:0000256" key="3">
    <source>
        <dbReference type="ARBA" id="ARBA00022741"/>
    </source>
</evidence>
<keyword evidence="5" id="KW-0472">Membrane</keyword>
<evidence type="ECO:0000313" key="9">
    <source>
        <dbReference type="EMBL" id="GAV02679.1"/>
    </source>
</evidence>
<keyword evidence="3" id="KW-0547">Nucleotide-binding</keyword>
<keyword evidence="7" id="KW-0456">Lyase</keyword>
<dbReference type="Gene3D" id="3.30.70.1230">
    <property type="entry name" value="Nucleotide cyclase"/>
    <property type="match status" value="1"/>
</dbReference>
<dbReference type="EMBL" id="BDGG01000008">
    <property type="protein sequence ID" value="GAV02679.1"/>
    <property type="molecule type" value="Genomic_DNA"/>
</dbReference>
<evidence type="ECO:0000256" key="7">
    <source>
        <dbReference type="ARBA" id="ARBA00023239"/>
    </source>
</evidence>
<dbReference type="PANTHER" id="PTHR11920:SF335">
    <property type="entry name" value="GUANYLATE CYCLASE"/>
    <property type="match status" value="1"/>
</dbReference>
<dbReference type="GO" id="GO:0004383">
    <property type="term" value="F:guanylate cyclase activity"/>
    <property type="evidence" value="ECO:0007669"/>
    <property type="project" value="TreeGrafter"/>
</dbReference>
<evidence type="ECO:0000256" key="4">
    <source>
        <dbReference type="ARBA" id="ARBA00022989"/>
    </source>
</evidence>
<dbReference type="InterPro" id="IPR050401">
    <property type="entry name" value="Cyclic_nucleotide_synthase"/>
</dbReference>
<comment type="caution">
    <text evidence="9">The sequence shown here is derived from an EMBL/GenBank/DDBJ whole genome shotgun (WGS) entry which is preliminary data.</text>
</comment>
<dbReference type="PANTHER" id="PTHR11920">
    <property type="entry name" value="GUANYLYL CYCLASE"/>
    <property type="match status" value="1"/>
</dbReference>
<feature type="domain" description="Guanylate cyclase" evidence="8">
    <location>
        <begin position="1"/>
        <end position="48"/>
    </location>
</feature>
<sequence length="51" mass="5616">MESHGEPGKIQCSDATKNLLDVIGGFVFVERGHVEIKGKGPMKTFWIVAKE</sequence>
<protein>
    <recommendedName>
        <fullName evidence="8">Guanylate cyclase domain-containing protein</fullName>
    </recommendedName>
</protein>
<keyword evidence="10" id="KW-1185">Reference proteome</keyword>
<dbReference type="GO" id="GO:0035556">
    <property type="term" value="P:intracellular signal transduction"/>
    <property type="evidence" value="ECO:0007669"/>
    <property type="project" value="InterPro"/>
</dbReference>
<dbReference type="SUPFAM" id="SSF55073">
    <property type="entry name" value="Nucleotide cyclase"/>
    <property type="match status" value="1"/>
</dbReference>
<dbReference type="OrthoDB" id="1890790at2759"/>
<gene>
    <name evidence="9" type="primary">RvY_13215-1</name>
    <name evidence="9" type="synonym">RvY_13215.1</name>
    <name evidence="9" type="ORF">RvY_13215</name>
</gene>
<dbReference type="GO" id="GO:0000166">
    <property type="term" value="F:nucleotide binding"/>
    <property type="evidence" value="ECO:0007669"/>
    <property type="project" value="UniProtKB-KW"/>
</dbReference>
<accession>A0A1D1VVP8</accession>
<dbReference type="Proteomes" id="UP000186922">
    <property type="component" value="Unassembled WGS sequence"/>
</dbReference>
<evidence type="ECO:0000256" key="6">
    <source>
        <dbReference type="ARBA" id="ARBA00023180"/>
    </source>
</evidence>
<evidence type="ECO:0000256" key="1">
    <source>
        <dbReference type="ARBA" id="ARBA00004370"/>
    </source>
</evidence>
<organism evidence="9 10">
    <name type="scientific">Ramazzottius varieornatus</name>
    <name type="common">Water bear</name>
    <name type="synonym">Tardigrade</name>
    <dbReference type="NCBI Taxonomy" id="947166"/>
    <lineage>
        <taxon>Eukaryota</taxon>
        <taxon>Metazoa</taxon>
        <taxon>Ecdysozoa</taxon>
        <taxon>Tardigrada</taxon>
        <taxon>Eutardigrada</taxon>
        <taxon>Parachela</taxon>
        <taxon>Hypsibioidea</taxon>
        <taxon>Ramazzottiidae</taxon>
        <taxon>Ramazzottius</taxon>
    </lineage>
</organism>
<evidence type="ECO:0000256" key="2">
    <source>
        <dbReference type="ARBA" id="ARBA00022692"/>
    </source>
</evidence>